<dbReference type="Proteomes" id="UP001321749">
    <property type="component" value="Unassembled WGS sequence"/>
</dbReference>
<dbReference type="InterPro" id="IPR029058">
    <property type="entry name" value="AB_hydrolase_fold"/>
</dbReference>
<keyword evidence="4" id="KW-1185">Reference proteome</keyword>
<dbReference type="SUPFAM" id="SSF53474">
    <property type="entry name" value="alpha/beta-Hydrolases"/>
    <property type="match status" value="1"/>
</dbReference>
<protein>
    <submittedName>
        <fullName evidence="3">Serine hydrolase</fullName>
    </submittedName>
</protein>
<keyword evidence="1 3" id="KW-0378">Hydrolase</keyword>
<dbReference type="InterPro" id="IPR050593">
    <property type="entry name" value="LovG"/>
</dbReference>
<organism evidence="3 4">
    <name type="scientific">Cladorrhinum samala</name>
    <dbReference type="NCBI Taxonomy" id="585594"/>
    <lineage>
        <taxon>Eukaryota</taxon>
        <taxon>Fungi</taxon>
        <taxon>Dikarya</taxon>
        <taxon>Ascomycota</taxon>
        <taxon>Pezizomycotina</taxon>
        <taxon>Sordariomycetes</taxon>
        <taxon>Sordariomycetidae</taxon>
        <taxon>Sordariales</taxon>
        <taxon>Podosporaceae</taxon>
        <taxon>Cladorrhinum</taxon>
    </lineage>
</organism>
<dbReference type="GO" id="GO:0005634">
    <property type="term" value="C:nucleus"/>
    <property type="evidence" value="ECO:0007669"/>
    <property type="project" value="TreeGrafter"/>
</dbReference>
<dbReference type="InterPro" id="IPR005645">
    <property type="entry name" value="FSH-like_dom"/>
</dbReference>
<dbReference type="AlphaFoldDB" id="A0AAV9HPG2"/>
<dbReference type="GO" id="GO:0016787">
    <property type="term" value="F:hydrolase activity"/>
    <property type="evidence" value="ECO:0007669"/>
    <property type="project" value="UniProtKB-KW"/>
</dbReference>
<reference evidence="3" key="1">
    <citation type="journal article" date="2023" name="Mol. Phylogenet. Evol.">
        <title>Genome-scale phylogeny and comparative genomics of the fungal order Sordariales.</title>
        <authorList>
            <person name="Hensen N."/>
            <person name="Bonometti L."/>
            <person name="Westerberg I."/>
            <person name="Brannstrom I.O."/>
            <person name="Guillou S."/>
            <person name="Cros-Aarteil S."/>
            <person name="Calhoun S."/>
            <person name="Haridas S."/>
            <person name="Kuo A."/>
            <person name="Mondo S."/>
            <person name="Pangilinan J."/>
            <person name="Riley R."/>
            <person name="LaButti K."/>
            <person name="Andreopoulos B."/>
            <person name="Lipzen A."/>
            <person name="Chen C."/>
            <person name="Yan M."/>
            <person name="Daum C."/>
            <person name="Ng V."/>
            <person name="Clum A."/>
            <person name="Steindorff A."/>
            <person name="Ohm R.A."/>
            <person name="Martin F."/>
            <person name="Silar P."/>
            <person name="Natvig D.O."/>
            <person name="Lalanne C."/>
            <person name="Gautier V."/>
            <person name="Ament-Velasquez S.L."/>
            <person name="Kruys A."/>
            <person name="Hutchinson M.I."/>
            <person name="Powell A.J."/>
            <person name="Barry K."/>
            <person name="Miller A.N."/>
            <person name="Grigoriev I.V."/>
            <person name="Debuchy R."/>
            <person name="Gladieux P."/>
            <person name="Hiltunen Thoren M."/>
            <person name="Johannesson H."/>
        </authorList>
    </citation>
    <scope>NUCLEOTIDE SEQUENCE</scope>
    <source>
        <strain evidence="3">PSN324</strain>
    </source>
</reference>
<dbReference type="GO" id="GO:0019748">
    <property type="term" value="P:secondary metabolic process"/>
    <property type="evidence" value="ECO:0007669"/>
    <property type="project" value="TreeGrafter"/>
</dbReference>
<gene>
    <name evidence="3" type="ORF">QBC42DRAFT_224147</name>
</gene>
<reference evidence="3" key="2">
    <citation type="submission" date="2023-06" db="EMBL/GenBank/DDBJ databases">
        <authorList>
            <consortium name="Lawrence Berkeley National Laboratory"/>
            <person name="Mondo S.J."/>
            <person name="Hensen N."/>
            <person name="Bonometti L."/>
            <person name="Westerberg I."/>
            <person name="Brannstrom I.O."/>
            <person name="Guillou S."/>
            <person name="Cros-Aarteil S."/>
            <person name="Calhoun S."/>
            <person name="Haridas S."/>
            <person name="Kuo A."/>
            <person name="Pangilinan J."/>
            <person name="Riley R."/>
            <person name="Labutti K."/>
            <person name="Andreopoulos B."/>
            <person name="Lipzen A."/>
            <person name="Chen C."/>
            <person name="Yanf M."/>
            <person name="Daum C."/>
            <person name="Ng V."/>
            <person name="Clum A."/>
            <person name="Steindorff A."/>
            <person name="Ohm R."/>
            <person name="Martin F."/>
            <person name="Silar P."/>
            <person name="Natvig D."/>
            <person name="Lalanne C."/>
            <person name="Gautier V."/>
            <person name="Ament-Velasquez S.L."/>
            <person name="Kruys A."/>
            <person name="Hutchinson M.I."/>
            <person name="Powell A.J."/>
            <person name="Barry K."/>
            <person name="Miller A.N."/>
            <person name="Grigoriev I.V."/>
            <person name="Debuchy R."/>
            <person name="Gladieux P."/>
            <person name="Thoren M.H."/>
            <person name="Johannesson H."/>
        </authorList>
    </citation>
    <scope>NUCLEOTIDE SEQUENCE</scope>
    <source>
        <strain evidence="3">PSN324</strain>
    </source>
</reference>
<dbReference type="EMBL" id="MU864967">
    <property type="protein sequence ID" value="KAK4462782.1"/>
    <property type="molecule type" value="Genomic_DNA"/>
</dbReference>
<accession>A0AAV9HPG2</accession>
<comment type="caution">
    <text evidence="3">The sequence shown here is derived from an EMBL/GenBank/DDBJ whole genome shotgun (WGS) entry which is preliminary data.</text>
</comment>
<dbReference type="PANTHER" id="PTHR48070">
    <property type="entry name" value="ESTERASE OVCA2"/>
    <property type="match status" value="1"/>
</dbReference>
<proteinExistence type="predicted"/>
<name>A0AAV9HPG2_9PEZI</name>
<dbReference type="Gene3D" id="3.40.50.1820">
    <property type="entry name" value="alpha/beta hydrolase"/>
    <property type="match status" value="1"/>
</dbReference>
<sequence length="273" mass="29915">MRILGLHGHGTSAYIFASQTAAFRNKLPPHYTFDFIDAPHESSPAPGINVLFNSSHYTWYPVPGTINSIRASHVWLEDYIEAHGPYDAVICFSQGCSVIASYLLYHALEAPSAPLPFKAAIFICGGIPLNVLENLGVPVPDRAHEVNDLSGKLLKATAGALNDWAANLDKIKPGVGLWDNVEGLLHDPARLPDETDVFGLDFSRIPANLRIKIPTVNVYGAKDPRWPSSLQLAHFCAKEKTKFYDHGGGHDIPRSTQVSLDIAELVEELARMI</sequence>
<dbReference type="PANTHER" id="PTHR48070:SF7">
    <property type="entry name" value="SERINE HYDROLASE FSH DOMAIN-CONTAINING PROTEIN-RELATED"/>
    <property type="match status" value="1"/>
</dbReference>
<dbReference type="Pfam" id="PF03959">
    <property type="entry name" value="FSH1"/>
    <property type="match status" value="1"/>
</dbReference>
<dbReference type="GO" id="GO:0005737">
    <property type="term" value="C:cytoplasm"/>
    <property type="evidence" value="ECO:0007669"/>
    <property type="project" value="TreeGrafter"/>
</dbReference>
<evidence type="ECO:0000256" key="1">
    <source>
        <dbReference type="ARBA" id="ARBA00022801"/>
    </source>
</evidence>
<feature type="domain" description="Serine hydrolase" evidence="2">
    <location>
        <begin position="2"/>
        <end position="258"/>
    </location>
</feature>
<evidence type="ECO:0000313" key="3">
    <source>
        <dbReference type="EMBL" id="KAK4462782.1"/>
    </source>
</evidence>
<evidence type="ECO:0000313" key="4">
    <source>
        <dbReference type="Proteomes" id="UP001321749"/>
    </source>
</evidence>
<evidence type="ECO:0000259" key="2">
    <source>
        <dbReference type="Pfam" id="PF03959"/>
    </source>
</evidence>